<dbReference type="GO" id="GO:0016780">
    <property type="term" value="F:phosphotransferase activity, for other substituted phosphate groups"/>
    <property type="evidence" value="ECO:0007669"/>
    <property type="project" value="InterPro"/>
</dbReference>
<proteinExistence type="predicted"/>
<dbReference type="AlphaFoldDB" id="A0A2R5GCD9"/>
<dbReference type="Pfam" id="PF01066">
    <property type="entry name" value="CDP-OH_P_transf"/>
    <property type="match status" value="1"/>
</dbReference>
<dbReference type="InParanoid" id="A0A2R5GCD9"/>
<dbReference type="Gene3D" id="1.20.120.1760">
    <property type="match status" value="1"/>
</dbReference>
<comment type="caution">
    <text evidence="1">The sequence shown here is derived from an EMBL/GenBank/DDBJ whole genome shotgun (WGS) entry which is preliminary data.</text>
</comment>
<sequence length="371" mass="38962">MLRDAGITANRITAARTTLLLPTLYLFSTGHTVLPAALVVINVTFDYVDGAVARAEQAHKQAVALQEAASPPPPPSLLPSARAVRLEETWGAYFDAIADKAFAIPVWLCLFQHFGGHPMLQSALLAHSAVEIYSSFVRTKAYFAEPSSAKWLPAPSSPYPKNLVPAAGANAGLGRTEASKGAAAATGKAAAAASKPASAVVAGMVGKTKQFVAMLGTALVMVPLTKTLGTGLLCVSVPLAVGSVMQKIGNRVVYVEVPNEPVSAETIDFLERSKALGTRLIVGVRLTDEDHTCVSIPELARPDFDVTPALRLLAPVDAVLDPAFLPPPQSLADDTFMRNFGIHVVAVPASSTFASADSNPDHFQRGRIVPV</sequence>
<dbReference type="EMBL" id="BEYU01000046">
    <property type="protein sequence ID" value="GBG28640.1"/>
    <property type="molecule type" value="Genomic_DNA"/>
</dbReference>
<dbReference type="InterPro" id="IPR043130">
    <property type="entry name" value="CDP-OH_PTrfase_TM_dom"/>
</dbReference>
<dbReference type="Proteomes" id="UP000241890">
    <property type="component" value="Unassembled WGS sequence"/>
</dbReference>
<evidence type="ECO:0000313" key="1">
    <source>
        <dbReference type="EMBL" id="GBG28640.1"/>
    </source>
</evidence>
<keyword evidence="2" id="KW-1185">Reference proteome</keyword>
<name>A0A2R5GCD9_9STRA</name>
<gene>
    <name evidence="1" type="ORF">FCC1311_048612</name>
</gene>
<evidence type="ECO:0000313" key="2">
    <source>
        <dbReference type="Proteomes" id="UP000241890"/>
    </source>
</evidence>
<dbReference type="GO" id="GO:0008654">
    <property type="term" value="P:phospholipid biosynthetic process"/>
    <property type="evidence" value="ECO:0007669"/>
    <property type="project" value="InterPro"/>
</dbReference>
<organism evidence="1 2">
    <name type="scientific">Hondaea fermentalgiana</name>
    <dbReference type="NCBI Taxonomy" id="2315210"/>
    <lineage>
        <taxon>Eukaryota</taxon>
        <taxon>Sar</taxon>
        <taxon>Stramenopiles</taxon>
        <taxon>Bigyra</taxon>
        <taxon>Labyrinthulomycetes</taxon>
        <taxon>Thraustochytrida</taxon>
        <taxon>Thraustochytriidae</taxon>
        <taxon>Hondaea</taxon>
    </lineage>
</organism>
<dbReference type="InterPro" id="IPR000462">
    <property type="entry name" value="CDP-OH_P_trans"/>
</dbReference>
<protein>
    <submittedName>
        <fullName evidence="1">Uncharacterized protein</fullName>
    </submittedName>
</protein>
<dbReference type="OrthoDB" id="40021at2759"/>
<accession>A0A2R5GCD9</accession>
<dbReference type="GO" id="GO:0016020">
    <property type="term" value="C:membrane"/>
    <property type="evidence" value="ECO:0007669"/>
    <property type="project" value="InterPro"/>
</dbReference>
<reference evidence="1 2" key="1">
    <citation type="submission" date="2017-12" db="EMBL/GenBank/DDBJ databases">
        <title>Sequencing, de novo assembly and annotation of complete genome of a new Thraustochytrid species, strain FCC1311.</title>
        <authorList>
            <person name="Sedici K."/>
            <person name="Godart F."/>
            <person name="Aiese Cigliano R."/>
            <person name="Sanseverino W."/>
            <person name="Barakat M."/>
            <person name="Ortet P."/>
            <person name="Marechal E."/>
            <person name="Cagnac O."/>
            <person name="Amato A."/>
        </authorList>
    </citation>
    <scope>NUCLEOTIDE SEQUENCE [LARGE SCALE GENOMIC DNA]</scope>
</reference>